<dbReference type="EMBL" id="CAKMMF010000034">
    <property type="protein sequence ID" value="CAH1221031.1"/>
    <property type="molecule type" value="Genomic_DNA"/>
</dbReference>
<organism evidence="1 2">
    <name type="scientific">Paenibacillus plantiphilus</name>
    <dbReference type="NCBI Taxonomy" id="2905650"/>
    <lineage>
        <taxon>Bacteria</taxon>
        <taxon>Bacillati</taxon>
        <taxon>Bacillota</taxon>
        <taxon>Bacilli</taxon>
        <taxon>Bacillales</taxon>
        <taxon>Paenibacillaceae</taxon>
        <taxon>Paenibacillus</taxon>
    </lineage>
</organism>
<proteinExistence type="predicted"/>
<sequence>MIPDTKVISQRWIDDHLDLYNFAVQIGDQEWQQQIIETLHGLNKSVDKEIQYAIAQQLWRRFDSINNKMLDLFSQMKESTSSEEESSIRELIWKLKLQRIDLARKIKAYCV</sequence>
<evidence type="ECO:0000313" key="2">
    <source>
        <dbReference type="Proteomes" id="UP000838686"/>
    </source>
</evidence>
<dbReference type="RefSeq" id="WP_236345228.1">
    <property type="nucleotide sequence ID" value="NZ_CAKMMF010000034.1"/>
</dbReference>
<keyword evidence="2" id="KW-1185">Reference proteome</keyword>
<comment type="caution">
    <text evidence="1">The sequence shown here is derived from an EMBL/GenBank/DDBJ whole genome shotgun (WGS) entry which is preliminary data.</text>
</comment>
<accession>A0ABM9CSL4</accession>
<protein>
    <submittedName>
        <fullName evidence="1">Uncharacterized protein</fullName>
    </submittedName>
</protein>
<name>A0ABM9CSL4_9BACL</name>
<evidence type="ECO:0000313" key="1">
    <source>
        <dbReference type="EMBL" id="CAH1221031.1"/>
    </source>
</evidence>
<dbReference type="Proteomes" id="UP000838686">
    <property type="component" value="Unassembled WGS sequence"/>
</dbReference>
<reference evidence="1" key="1">
    <citation type="submission" date="2022-01" db="EMBL/GenBank/DDBJ databases">
        <authorList>
            <person name="Criscuolo A."/>
        </authorList>
    </citation>
    <scope>NUCLEOTIDE SEQUENCE</scope>
    <source>
        <strain evidence="1">CIP111893</strain>
    </source>
</reference>
<gene>
    <name evidence="1" type="ORF">PAECIP111893_04664</name>
</gene>